<dbReference type="InterPro" id="IPR014729">
    <property type="entry name" value="Rossmann-like_a/b/a_fold"/>
</dbReference>
<evidence type="ECO:0000313" key="1">
    <source>
        <dbReference type="EMBL" id="NZA39247.1"/>
    </source>
</evidence>
<reference evidence="1 2" key="1">
    <citation type="submission" date="2020-07" db="EMBL/GenBank/DDBJ databases">
        <title>Organ Donor 1.</title>
        <authorList>
            <person name="Marsh A.J."/>
            <person name="Azcarate-Peril M.A."/>
        </authorList>
    </citation>
    <scope>NUCLEOTIDE SEQUENCE [LARGE SCALE GENOMIC DNA]</scope>
    <source>
        <strain evidence="1 2">AMC0717</strain>
    </source>
</reference>
<comment type="caution">
    <text evidence="1">The sequence shown here is derived from an EMBL/GenBank/DDBJ whole genome shotgun (WGS) entry which is preliminary data.</text>
</comment>
<name>A0A853JRU0_9FIRM</name>
<evidence type="ECO:0000313" key="2">
    <source>
        <dbReference type="Proteomes" id="UP000586254"/>
    </source>
</evidence>
<dbReference type="AlphaFoldDB" id="A0A853JRU0"/>
<proteinExistence type="predicted"/>
<dbReference type="Proteomes" id="UP000586254">
    <property type="component" value="Unassembled WGS sequence"/>
</dbReference>
<evidence type="ECO:0008006" key="3">
    <source>
        <dbReference type="Google" id="ProtNLM"/>
    </source>
</evidence>
<dbReference type="RefSeq" id="WP_180493760.1">
    <property type="nucleotide sequence ID" value="NZ_JACCKS010000017.1"/>
</dbReference>
<dbReference type="EMBL" id="JACCKS010000017">
    <property type="protein sequence ID" value="NZA39247.1"/>
    <property type="molecule type" value="Genomic_DNA"/>
</dbReference>
<accession>A0A853JRU0</accession>
<dbReference type="Gene3D" id="3.40.50.620">
    <property type="entry name" value="HUPs"/>
    <property type="match status" value="1"/>
</dbReference>
<organism evidence="1 2">
    <name type="scientific">Eubacterium callanderi</name>
    <dbReference type="NCBI Taxonomy" id="53442"/>
    <lineage>
        <taxon>Bacteria</taxon>
        <taxon>Bacillati</taxon>
        <taxon>Bacillota</taxon>
        <taxon>Clostridia</taxon>
        <taxon>Eubacteriales</taxon>
        <taxon>Eubacteriaceae</taxon>
        <taxon>Eubacterium</taxon>
    </lineage>
</organism>
<gene>
    <name evidence="1" type="ORF">H0N91_14200</name>
</gene>
<protein>
    <recommendedName>
        <fullName evidence="3">Asparagine synthase</fullName>
    </recommendedName>
</protein>
<dbReference type="SUPFAM" id="SSF52402">
    <property type="entry name" value="Adenine nucleotide alpha hydrolases-like"/>
    <property type="match status" value="1"/>
</dbReference>
<sequence length="387" mass="45183">MFIKFDKSKVSIENIEFQKISYKNFTIYYQGIIWKKRKKAGKNTVISIIDEYIKSNNINFIDIYGAFSIVIVKPDNTIIFFTDNSNMRCFFIGNSTVSSSFLEIAKVEKIDQFDIESIYELLKFGCVYFGKTLLKGISISESDKFYVIKNEKCQCVDKKIGGIDNKTSIDNVNTFFEEMAYALSECNITLSLTGGYDSRMVFACLNNYVPIDLFISGDNDEDSDIKIAKKVSEIANKNIDVIKVKKPKKLDKKLNNFFEDADGVVSFVNNGFIRINNFLHERANKGYDCYLTGDGGVLHKDWWWIQDFPFYKKRNTNMKKFYSQRIDVFKVDGIFGKELKKYYDFYEDDFYKKCKKYLKKYNSESYDSLYFSLNGKKQRLIIIVMES</sequence>